<dbReference type="EMBL" id="CAJPWZ010001318">
    <property type="protein sequence ID" value="CAG2212869.1"/>
    <property type="molecule type" value="Genomic_DNA"/>
</dbReference>
<feature type="domain" description="AAA+ ATPase" evidence="2">
    <location>
        <begin position="1151"/>
        <end position="1308"/>
    </location>
</feature>
<comment type="caution">
    <text evidence="3">The sequence shown here is derived from an EMBL/GenBank/DDBJ whole genome shotgun (WGS) entry which is preliminary data.</text>
</comment>
<evidence type="ECO:0000313" key="3">
    <source>
        <dbReference type="EMBL" id="CAG2212869.1"/>
    </source>
</evidence>
<evidence type="ECO:0000256" key="1">
    <source>
        <dbReference type="SAM" id="MobiDB-lite"/>
    </source>
</evidence>
<proteinExistence type="predicted"/>
<dbReference type="OrthoDB" id="2423195at2759"/>
<accession>A0A8S3S1M8</accession>
<feature type="region of interest" description="Disordered" evidence="1">
    <location>
        <begin position="403"/>
        <end position="431"/>
    </location>
</feature>
<feature type="domain" description="AAA+ ATPase" evidence="2">
    <location>
        <begin position="1523"/>
        <end position="1673"/>
    </location>
</feature>
<feature type="compositionally biased region" description="Basic and acidic residues" evidence="1">
    <location>
        <begin position="403"/>
        <end position="415"/>
    </location>
</feature>
<evidence type="ECO:0000259" key="2">
    <source>
        <dbReference type="SMART" id="SM00382"/>
    </source>
</evidence>
<dbReference type="InterPro" id="IPR003593">
    <property type="entry name" value="AAA+_ATPase"/>
</dbReference>
<organism evidence="3 4">
    <name type="scientific">Mytilus edulis</name>
    <name type="common">Blue mussel</name>
    <dbReference type="NCBI Taxonomy" id="6550"/>
    <lineage>
        <taxon>Eukaryota</taxon>
        <taxon>Metazoa</taxon>
        <taxon>Spiralia</taxon>
        <taxon>Lophotrochozoa</taxon>
        <taxon>Mollusca</taxon>
        <taxon>Bivalvia</taxon>
        <taxon>Autobranchia</taxon>
        <taxon>Pteriomorphia</taxon>
        <taxon>Mytilida</taxon>
        <taxon>Mytiloidea</taxon>
        <taxon>Mytilidae</taxon>
        <taxon>Mytilinae</taxon>
        <taxon>Mytilus</taxon>
    </lineage>
</organism>
<name>A0A8S3S1M8_MYTED</name>
<keyword evidence="3" id="KW-0808">Transferase</keyword>
<dbReference type="PANTHER" id="PTHR22605:SF16">
    <property type="entry name" value="E3 UBIQUITIN-PROTEIN LIGASE RNF213"/>
    <property type="match status" value="1"/>
</dbReference>
<dbReference type="InterPro" id="IPR027417">
    <property type="entry name" value="P-loop_NTPase"/>
</dbReference>
<reference evidence="3" key="1">
    <citation type="submission" date="2021-03" db="EMBL/GenBank/DDBJ databases">
        <authorList>
            <person name="Bekaert M."/>
        </authorList>
    </citation>
    <scope>NUCLEOTIDE SEQUENCE</scope>
</reference>
<dbReference type="PANTHER" id="PTHR22605">
    <property type="entry name" value="RZ-TYPE DOMAIN-CONTAINING PROTEIN"/>
    <property type="match status" value="1"/>
</dbReference>
<dbReference type="SMART" id="SM00382">
    <property type="entry name" value="AAA"/>
    <property type="match status" value="2"/>
</dbReference>
<keyword evidence="4" id="KW-1185">Reference proteome</keyword>
<sequence length="2317" mass="264805">MSFDEIADLEKHRPFVKIFELGQDQLDVLPDIVKCSIGLLFTKLWEERGIELKKKLGRKLTIGEVLSDTKGADTSMNKLDRSLLKTCSVLREVTIDRAECLKHLSDVNNFVDWLRKTMPSGLKELKVFVDLASISAGEGDMEIDKVNCLHSATTGYAPLIFNLEKDCNTKIFLNKCQEIDTNRQLAWLQTVKQSHGSVENLNEVLELRVAEDDLEGNVAQRKLYRYDQLHDLQSRLMLVAGKAEKGKDDVDRFMEILDGAVRLGNIYAKLVEEGCVLFSQWHVKFLCDRRRLACAFIYFGYGEDRHTLKGRVDESSQDVSAIIPKIAKFLEQCHENWLRYIDEKREKYYCLNFFTIDQMVILQQELVKIGSNQEPSALIYPLLSAVKQGCTREDLVKAMSAAKEDVEQMDRRRQEEEETKESDEEVMVEVEEPDEIKTSKFLQEMITAGYNMELAKEALKNVGPDDVDGGIVWCMDNEDDFQAMDVDEPGRQSTGSLEEQAFSRFTGWTQENNDEILIKALESLWDTFLTSISSSVSDYLSVEHLGMILNRLKEQEIFEVDRSYLPCFNMGEPNLIICRQRDIYNTVISVYSHEDDRPLPQSDEVLLCTPQTTLDMLEIFWRRSLFADDSKVYCLVNADLLDYEVSDKGEKSLERHMKQADSKGRNYRLVVICSSENEDRSRIVAALDKYRRPQLPTDGATIRKYLLTKLKVERSSTGIRPASAVDFERCSVRVVKSWRAGVGKSLYKKRMVTDLYKLITNITRRKASNVTIPLHEKTINVDDIMDILLEETLAPRCHEPRIFHIDISHVVSSFSDFKKGVGSVQEGVDAFLFQLLVLGCLGHSTGNVWRRSELDYYIIESMPLLARDMDVQNCLGHSTGNVWRRSELDYYIIESMPLLARDMDVQLGDMIVYWSVVSSQVSGSQYKNVWEDLNLIIILLNQCHFGRGMDVQGGKLRCLHHCLDILPHVTCRSPQESFEILSNIRRPQTIQTMIDCLMDFSTRSLIMSEESPLQLLQRQMSEEDQDKEGEDVIQLYQMRRTWETSPHPYLFFNPDQNSMTFLGFNIDRRTGNLVDVQTNTILEPGIMENNLFDALVRNNVNLAENFDALPRENQKLCNVMGLDIIHDPDETYELTTDNVKKILAIYMRFRCDIPVIIMGETGCGKTRLIKFMCKLQQPPGVNVENMILMKVHGGTKASDIIKKVRKAEEIARLNAAEFVNTDYRNMDTVLFFDEANTTEAIGVIKEIMCDKTLGGKPIKLHEKLKIVAACNPYRKHSDDLIKRLEQAGLGYHVSARETSDKLGHVPMRHLVYRVQSLPQSMLPLVWDFGQLNTTVEEMYIRQMVLRYIKNGQLPTIQGLDTTVSKILTVSQDFMREQKDECSFVSLRDVERVLQVMSWFYSQSQDDEALFQRMRDESEDSETESEEESMELGHVQHMDDVTRSLVLALGVCYHACLKNREEYRETVAKYFTQPLRLVGGADGIEEEISRCQAVFLDSVELAPNIAKNQALKENVFMMIVCIELRIPMFLVGKPGSSKSLAKTIVADAMQGNAAHNDLFKSYKQVQMVSFQCSPLSVPEGIVGTFRQCAAYQKDKNLDRFVSIVVLDEIGLAEDSPRMPLKTLHPLLEDGCPDDEEPEKYKKVAFIGISNWALDPAKMNRGILVQREVPDVKELTESAEGICSTSKKVLKLIRPMIPLMADSYLDLFKEASTKMREFFGLRDFYSLLKMLYAFVSASRKKPTWPQLEHCILRNFGGLEDVKPVEIFYNSLSHLVDKTEQKREEDPDCTSSGMIQACLTGDKGDNKSNSESRYLLLLTENYGALTVLQQKIFTMDNAVVIFGSSFPSDQEYTQYYVLFGGERYVDLGLGSHRVKCRVHKTFRLIVVAEKQIVYDKFPIPLINRLEKHFLSLKNMLTPAQLDLADKLQAWAQHFCEVKVPAYMRNMRDKKDIRKIGDAFMGYHADTCAAIILHVCQEKRCNDEAISQIEDEVYCQGELQQVREERQYAIHVVFLIQLPGIAGGCFTGFQCGLWHSVHIDDIHPAPEDIPSVADMHGTSVSALLASTKTRPEDDMEVEEGTNEQMMETMETNEDEVDLMDIQLEVKTNEKGQKFKRHFKIDNLIMKCLQPALGNVKDPMSDSSRAIDRLKIIHNCLKHEAGEVTVMSGIAKHLSSILREKEESVGAVITNWLSTEASRPENINRAGTFRKFAVQCLESKVIPILAGIIAFIDTNRNMDILTNNPTDSWHINMWVDIFNNPELTQLKYSWIVSPTRQHELQEVAVKTTSKDGKPFPAVMPFSWLIFGQIEDILRKSIERKQK</sequence>
<dbReference type="EC" id="2.3.2.27" evidence="3"/>
<dbReference type="CDD" id="cd00009">
    <property type="entry name" value="AAA"/>
    <property type="match status" value="1"/>
</dbReference>
<feature type="compositionally biased region" description="Acidic residues" evidence="1">
    <location>
        <begin position="416"/>
        <end position="431"/>
    </location>
</feature>
<dbReference type="GO" id="GO:0016887">
    <property type="term" value="F:ATP hydrolysis activity"/>
    <property type="evidence" value="ECO:0007669"/>
    <property type="project" value="InterPro"/>
</dbReference>
<dbReference type="GO" id="GO:0061630">
    <property type="term" value="F:ubiquitin protein ligase activity"/>
    <property type="evidence" value="ECO:0007669"/>
    <property type="project" value="UniProtKB-EC"/>
</dbReference>
<dbReference type="Proteomes" id="UP000683360">
    <property type="component" value="Unassembled WGS sequence"/>
</dbReference>
<dbReference type="InterPro" id="IPR031248">
    <property type="entry name" value="RNF213"/>
</dbReference>
<protein>
    <submittedName>
        <fullName evidence="3">RNF213</fullName>
        <ecNumber evidence="3">2.3.2.27</ecNumber>
    </submittedName>
</protein>
<dbReference type="SUPFAM" id="SSF52540">
    <property type="entry name" value="P-loop containing nucleoside triphosphate hydrolases"/>
    <property type="match status" value="2"/>
</dbReference>
<dbReference type="FunFam" id="3.40.50.300:FF:000491">
    <property type="entry name" value="E3 ubiquitin-protein ligase RNF213"/>
    <property type="match status" value="1"/>
</dbReference>
<dbReference type="Gene3D" id="3.40.50.300">
    <property type="entry name" value="P-loop containing nucleotide triphosphate hydrolases"/>
    <property type="match status" value="2"/>
</dbReference>
<keyword evidence="3" id="KW-0012">Acyltransferase</keyword>
<gene>
    <name evidence="3" type="ORF">MEDL_26794</name>
</gene>
<evidence type="ECO:0000313" key="4">
    <source>
        <dbReference type="Proteomes" id="UP000683360"/>
    </source>
</evidence>